<dbReference type="HOGENOM" id="CLU_1862972_0_0_14"/>
<dbReference type="STRING" id="267748.MMOB5440"/>
<dbReference type="OrthoDB" id="396397at2"/>
<protein>
    <submittedName>
        <fullName evidence="1">Expressed protein</fullName>
    </submittedName>
</protein>
<proteinExistence type="predicted"/>
<dbReference type="RefSeq" id="WP_011265064.1">
    <property type="nucleotide sequence ID" value="NC_006908.1"/>
</dbReference>
<evidence type="ECO:0000313" key="2">
    <source>
        <dbReference type="Proteomes" id="UP000009072"/>
    </source>
</evidence>
<gene>
    <name evidence="1" type="ordered locus">MMOB5440</name>
</gene>
<dbReference type="Proteomes" id="UP000009072">
    <property type="component" value="Chromosome"/>
</dbReference>
<dbReference type="AlphaFoldDB" id="Q6KHA0"/>
<evidence type="ECO:0000313" key="1">
    <source>
        <dbReference type="EMBL" id="AAT28030.1"/>
    </source>
</evidence>
<keyword evidence="2" id="KW-1185">Reference proteome</keyword>
<organism evidence="1 2">
    <name type="scientific">Mycoplasma mobile (strain ATCC 43663 / 163K / NCTC 11711)</name>
    <name type="common">Mesomycoplasma mobile</name>
    <dbReference type="NCBI Taxonomy" id="267748"/>
    <lineage>
        <taxon>Bacteria</taxon>
        <taxon>Bacillati</taxon>
        <taxon>Mycoplasmatota</taxon>
        <taxon>Mycoplasmoidales</taxon>
        <taxon>Metamycoplasmataceae</taxon>
        <taxon>Mesomycoplasma</taxon>
    </lineage>
</organism>
<dbReference type="KEGG" id="mmo:MMOB5440"/>
<reference evidence="1 2" key="1">
    <citation type="journal article" date="2004" name="Genome Res.">
        <title>The complete genome and proteome of Mycoplasma mobile.</title>
        <authorList>
            <person name="Jaffe J.D."/>
            <person name="Stange-Thomann N."/>
            <person name="Smith C."/>
            <person name="DeCaprio D."/>
            <person name="Fisher S."/>
            <person name="Butler J."/>
            <person name="Calvo S."/>
            <person name="Elkins T."/>
            <person name="FitzGerald M.G."/>
            <person name="Hafez N."/>
            <person name="Kodira C.D."/>
            <person name="Major J."/>
            <person name="Wang S."/>
            <person name="Wilkinson J."/>
            <person name="Nicol R."/>
            <person name="Nusbaum C."/>
            <person name="Birren B."/>
            <person name="Berg H.C."/>
            <person name="Church G.M."/>
        </authorList>
    </citation>
    <scope>NUCLEOTIDE SEQUENCE [LARGE SCALE GENOMIC DNA]</scope>
    <source>
        <strain evidence="2">ATCC 43663 / 163K / NCTC 11711</strain>
    </source>
</reference>
<sequence>MKKYLLYYIRKNNPYFWQLQTEGNSEPIAHFKSRHDAINFYIANRIEGSIIFQDSYSIFVGAIVSKKANEKMKYQIKIAKLQEIITLEDKEVYKSSLANEFQINLLTNEDALSLVSRKNNYSNTFILYRKKTINLGE</sequence>
<accession>Q6KHA0</accession>
<dbReference type="EMBL" id="AE017308">
    <property type="protein sequence ID" value="AAT28030.1"/>
    <property type="molecule type" value="Genomic_DNA"/>
</dbReference>
<name>Q6KHA0_MYCM1</name>